<reference evidence="1 2" key="1">
    <citation type="submission" date="2020-02" db="EMBL/GenBank/DDBJ databases">
        <title>Genome sequence of the type strain DSM 27180 of Arthrobacter silviterrae.</title>
        <authorList>
            <person name="Gao J."/>
            <person name="Sun J."/>
        </authorList>
    </citation>
    <scope>NUCLEOTIDE SEQUENCE [LARGE SCALE GENOMIC DNA]</scope>
    <source>
        <strain evidence="1 2">DSM 27180</strain>
    </source>
</reference>
<evidence type="ECO:0000313" key="1">
    <source>
        <dbReference type="EMBL" id="NGN83336.1"/>
    </source>
</evidence>
<gene>
    <name evidence="1" type="ORF">G6N77_07660</name>
</gene>
<comment type="caution">
    <text evidence="1">The sequence shown here is derived from an EMBL/GenBank/DDBJ whole genome shotgun (WGS) entry which is preliminary data.</text>
</comment>
<accession>A0ABX0D8W0</accession>
<evidence type="ECO:0000313" key="2">
    <source>
        <dbReference type="Proteomes" id="UP000479226"/>
    </source>
</evidence>
<dbReference type="RefSeq" id="WP_165181442.1">
    <property type="nucleotide sequence ID" value="NZ_JAAKZI010000010.1"/>
</dbReference>
<proteinExistence type="predicted"/>
<protein>
    <submittedName>
        <fullName evidence="1">SRPBCC domain-containing protein</fullName>
    </submittedName>
</protein>
<organism evidence="1 2">
    <name type="scientific">Arthrobacter silviterrae</name>
    <dbReference type="NCBI Taxonomy" id="2026658"/>
    <lineage>
        <taxon>Bacteria</taxon>
        <taxon>Bacillati</taxon>
        <taxon>Actinomycetota</taxon>
        <taxon>Actinomycetes</taxon>
        <taxon>Micrococcales</taxon>
        <taxon>Micrococcaceae</taxon>
        <taxon>Arthrobacter</taxon>
    </lineage>
</organism>
<dbReference type="EMBL" id="JAAKZI010000010">
    <property type="protein sequence ID" value="NGN83336.1"/>
    <property type="molecule type" value="Genomic_DNA"/>
</dbReference>
<dbReference type="InterPro" id="IPR023393">
    <property type="entry name" value="START-like_dom_sf"/>
</dbReference>
<sequence>MDKTQLSVLVNADAEQVWLMLREPARIAQWHGWEMDGLQEEIQQIYYGDDVTESDDHLRLELGMGDVFTLEPVPDGTRLTLTRGQATGEWAKYDADITEGWSVFIQQLKFKLERHPHTPRRTIFADGTSAAHTRLWDALGIDTGWLPDAGEPYKLTLTTGATLEGKVWYRTESQLGLTVADYAEHGDGLLILAQQAPVEGVREHPGAQVIASTWGLGAAAMDAIGSQWDSFMETHYPDA</sequence>
<dbReference type="SUPFAM" id="SSF55961">
    <property type="entry name" value="Bet v1-like"/>
    <property type="match status" value="1"/>
</dbReference>
<dbReference type="Proteomes" id="UP000479226">
    <property type="component" value="Unassembled WGS sequence"/>
</dbReference>
<dbReference type="Gene3D" id="3.30.530.20">
    <property type="match status" value="1"/>
</dbReference>
<name>A0ABX0D8W0_9MICC</name>
<keyword evidence="2" id="KW-1185">Reference proteome</keyword>